<keyword evidence="3" id="KW-0560">Oxidoreductase</keyword>
<name>A0A432VTN7_9GAMM</name>
<evidence type="ECO:0000259" key="4">
    <source>
        <dbReference type="Pfam" id="PF00465"/>
    </source>
</evidence>
<comment type="caution">
    <text evidence="6">The sequence shown here is derived from an EMBL/GenBank/DDBJ whole genome shotgun (WGS) entry which is preliminary data.</text>
</comment>
<keyword evidence="7" id="KW-1185">Reference proteome</keyword>
<dbReference type="InterPro" id="IPR001670">
    <property type="entry name" value="ADH_Fe/GldA"/>
</dbReference>
<dbReference type="Gene3D" id="1.20.1090.10">
    <property type="entry name" value="Dehydroquinate synthase-like - alpha domain"/>
    <property type="match status" value="1"/>
</dbReference>
<protein>
    <submittedName>
        <fullName evidence="6">NADH-dependent alcohol dehydrogenase</fullName>
    </submittedName>
</protein>
<dbReference type="GO" id="GO:0008106">
    <property type="term" value="F:alcohol dehydrogenase (NADP+) activity"/>
    <property type="evidence" value="ECO:0007669"/>
    <property type="project" value="TreeGrafter"/>
</dbReference>
<sequence>MKNFSFYNPTKIIFGAEQIAAISQEVPANARVMLAYGGGSIKKNGVYDQIIAALGDRLVSEFSGIEANPEYETLVRAAQQVNTDKVDFILAAGGGSVIDGVKFIAAAAHYQGDPWEILTKGGKVVKSAVPFGTVLTLPATGSEMNSGSVVTRAEYKAKLPFGSPLVYPVFSVLDPTTTYTLPVRQVINGVIDPFVHVMEQYLTYPVGAHLQDRLAEAILQTLIDVGPQALAEPENYEVRANVMWCATMALNGLIGVGVPQDWSTHMIGHELTALYGLDHAQTLAVVLPANLRVRKADKLAKLVQYAERVWGITEGSDDEKAEAAITKTEEFFFNLGAGTRLEHYDLDSSVIDTIIKQLESHRMVKLGENQDVTPDVSRAILERALSAS</sequence>
<dbReference type="InterPro" id="IPR018211">
    <property type="entry name" value="ADH_Fe_CS"/>
</dbReference>
<dbReference type="FunFam" id="3.40.50.1970:FF:000003">
    <property type="entry name" value="Alcohol dehydrogenase, iron-containing"/>
    <property type="match status" value="1"/>
</dbReference>
<dbReference type="Gene3D" id="3.40.50.1970">
    <property type="match status" value="1"/>
</dbReference>
<dbReference type="OrthoDB" id="9815791at2"/>
<dbReference type="CDD" id="cd08187">
    <property type="entry name" value="BDH"/>
    <property type="match status" value="1"/>
</dbReference>
<evidence type="ECO:0000313" key="7">
    <source>
        <dbReference type="Proteomes" id="UP000288212"/>
    </source>
</evidence>
<dbReference type="PANTHER" id="PTHR43633:SF1">
    <property type="entry name" value="ALCOHOL DEHYDROGENASE YQHD"/>
    <property type="match status" value="1"/>
</dbReference>
<dbReference type="PANTHER" id="PTHR43633">
    <property type="entry name" value="ALCOHOL DEHYDROGENASE YQHD"/>
    <property type="match status" value="1"/>
</dbReference>
<proteinExistence type="inferred from homology"/>
<dbReference type="GO" id="GO:0005829">
    <property type="term" value="C:cytosol"/>
    <property type="evidence" value="ECO:0007669"/>
    <property type="project" value="TreeGrafter"/>
</dbReference>
<dbReference type="EMBL" id="PIPI01000004">
    <property type="protein sequence ID" value="RUO19845.1"/>
    <property type="molecule type" value="Genomic_DNA"/>
</dbReference>
<dbReference type="PROSITE" id="PS00060">
    <property type="entry name" value="ADH_IRON_2"/>
    <property type="match status" value="1"/>
</dbReference>
<evidence type="ECO:0000256" key="1">
    <source>
        <dbReference type="ARBA" id="ARBA00001962"/>
    </source>
</evidence>
<dbReference type="GO" id="GO:1990362">
    <property type="term" value="F:butanol dehydrogenase (NAD+) activity"/>
    <property type="evidence" value="ECO:0007669"/>
    <property type="project" value="InterPro"/>
</dbReference>
<dbReference type="Pfam" id="PF00465">
    <property type="entry name" value="Fe-ADH"/>
    <property type="match status" value="1"/>
</dbReference>
<dbReference type="SUPFAM" id="SSF56796">
    <property type="entry name" value="Dehydroquinate synthase-like"/>
    <property type="match status" value="1"/>
</dbReference>
<organism evidence="6 7">
    <name type="scientific">Aliidiomarina haloalkalitolerans</name>
    <dbReference type="NCBI Taxonomy" id="859059"/>
    <lineage>
        <taxon>Bacteria</taxon>
        <taxon>Pseudomonadati</taxon>
        <taxon>Pseudomonadota</taxon>
        <taxon>Gammaproteobacteria</taxon>
        <taxon>Alteromonadales</taxon>
        <taxon>Idiomarinaceae</taxon>
        <taxon>Aliidiomarina</taxon>
    </lineage>
</organism>
<dbReference type="Pfam" id="PF25137">
    <property type="entry name" value="ADH_Fe_C"/>
    <property type="match status" value="1"/>
</dbReference>
<dbReference type="GO" id="GO:1990002">
    <property type="term" value="F:methylglyoxal reductase (NADPH) (acetol producing) activity"/>
    <property type="evidence" value="ECO:0007669"/>
    <property type="project" value="TreeGrafter"/>
</dbReference>
<evidence type="ECO:0000256" key="2">
    <source>
        <dbReference type="ARBA" id="ARBA00007358"/>
    </source>
</evidence>
<comment type="cofactor">
    <cofactor evidence="1">
        <name>Fe cation</name>
        <dbReference type="ChEBI" id="CHEBI:24875"/>
    </cofactor>
</comment>
<evidence type="ECO:0000256" key="3">
    <source>
        <dbReference type="ARBA" id="ARBA00023002"/>
    </source>
</evidence>
<accession>A0A432VTN7</accession>
<dbReference type="InterPro" id="IPR056798">
    <property type="entry name" value="ADH_Fe_C"/>
</dbReference>
<comment type="similarity">
    <text evidence="2">Belongs to the iron-containing alcohol dehydrogenase family.</text>
</comment>
<dbReference type="Proteomes" id="UP000288212">
    <property type="component" value="Unassembled WGS sequence"/>
</dbReference>
<feature type="domain" description="Fe-containing alcohol dehydrogenase-like C-terminal" evidence="5">
    <location>
        <begin position="187"/>
        <end position="357"/>
    </location>
</feature>
<feature type="domain" description="Alcohol dehydrogenase iron-type/glycerol dehydrogenase GldA" evidence="4">
    <location>
        <begin position="9"/>
        <end position="175"/>
    </location>
</feature>
<evidence type="ECO:0000313" key="6">
    <source>
        <dbReference type="EMBL" id="RUO19845.1"/>
    </source>
</evidence>
<dbReference type="InterPro" id="IPR044731">
    <property type="entry name" value="BDH-like"/>
</dbReference>
<dbReference type="GO" id="GO:0046872">
    <property type="term" value="F:metal ion binding"/>
    <property type="evidence" value="ECO:0007669"/>
    <property type="project" value="InterPro"/>
</dbReference>
<reference evidence="6 7" key="1">
    <citation type="journal article" date="2011" name="Front. Microbiol.">
        <title>Genomic signatures of strain selection and enhancement in Bacillus atrophaeus var. globigii, a historical biowarfare simulant.</title>
        <authorList>
            <person name="Gibbons H.S."/>
            <person name="Broomall S.M."/>
            <person name="McNew L.A."/>
            <person name="Daligault H."/>
            <person name="Chapman C."/>
            <person name="Bruce D."/>
            <person name="Karavis M."/>
            <person name="Krepps M."/>
            <person name="McGregor P.A."/>
            <person name="Hong C."/>
            <person name="Park K.H."/>
            <person name="Akmal A."/>
            <person name="Feldman A."/>
            <person name="Lin J.S."/>
            <person name="Chang W.E."/>
            <person name="Higgs B.W."/>
            <person name="Demirev P."/>
            <person name="Lindquist J."/>
            <person name="Liem A."/>
            <person name="Fochler E."/>
            <person name="Read T.D."/>
            <person name="Tapia R."/>
            <person name="Johnson S."/>
            <person name="Bishop-Lilly K.A."/>
            <person name="Detter C."/>
            <person name="Han C."/>
            <person name="Sozhamannan S."/>
            <person name="Rosenzweig C.N."/>
            <person name="Skowronski E.W."/>
        </authorList>
    </citation>
    <scope>NUCLEOTIDE SEQUENCE [LARGE SCALE GENOMIC DNA]</scope>
    <source>
        <strain evidence="6 7">AK5</strain>
    </source>
</reference>
<evidence type="ECO:0000259" key="5">
    <source>
        <dbReference type="Pfam" id="PF25137"/>
    </source>
</evidence>
<gene>
    <name evidence="6" type="ORF">CWE06_07355</name>
</gene>
<dbReference type="RefSeq" id="WP_126792675.1">
    <property type="nucleotide sequence ID" value="NZ_PIPI01000004.1"/>
</dbReference>
<dbReference type="AlphaFoldDB" id="A0A432VTN7"/>